<dbReference type="InterPro" id="IPR027417">
    <property type="entry name" value="P-loop_NTPase"/>
</dbReference>
<dbReference type="PANTHER" id="PTHR34301">
    <property type="entry name" value="DNA-BINDING PROTEIN-RELATED"/>
    <property type="match status" value="1"/>
</dbReference>
<proteinExistence type="predicted"/>
<dbReference type="Proteomes" id="UP000248614">
    <property type="component" value="Unassembled WGS sequence"/>
</dbReference>
<feature type="compositionally biased region" description="Low complexity" evidence="1">
    <location>
        <begin position="29"/>
        <end position="39"/>
    </location>
</feature>
<reference evidence="3 4" key="1">
    <citation type="submission" date="2017-08" db="EMBL/GenBank/DDBJ databases">
        <title>Infants hospitalized years apart are colonized by the same room-sourced microbial strains.</title>
        <authorList>
            <person name="Brooks B."/>
            <person name="Olm M.R."/>
            <person name="Firek B.A."/>
            <person name="Baker R."/>
            <person name="Thomas B.C."/>
            <person name="Morowitz M.J."/>
            <person name="Banfield J.F."/>
        </authorList>
    </citation>
    <scope>NUCLEOTIDE SEQUENCE [LARGE SCALE GENOMIC DNA]</scope>
    <source>
        <strain evidence="3">S2_018_000_R3_110</strain>
    </source>
</reference>
<accession>A0A2W4Z096</accession>
<feature type="region of interest" description="Disordered" evidence="1">
    <location>
        <begin position="18"/>
        <end position="48"/>
    </location>
</feature>
<protein>
    <submittedName>
        <fullName evidence="3">ATP-binding protein</fullName>
    </submittedName>
</protein>
<dbReference type="GO" id="GO:0005524">
    <property type="term" value="F:ATP binding"/>
    <property type="evidence" value="ECO:0007669"/>
    <property type="project" value="UniProtKB-KW"/>
</dbReference>
<dbReference type="EMBL" id="QFNF01000035">
    <property type="protein sequence ID" value="PZO75136.1"/>
    <property type="molecule type" value="Genomic_DNA"/>
</dbReference>
<keyword evidence="3" id="KW-0067">ATP-binding</keyword>
<evidence type="ECO:0000259" key="2">
    <source>
        <dbReference type="Pfam" id="PF13401"/>
    </source>
</evidence>
<evidence type="ECO:0000313" key="3">
    <source>
        <dbReference type="EMBL" id="PZO75136.1"/>
    </source>
</evidence>
<dbReference type="SUPFAM" id="SSF52540">
    <property type="entry name" value="P-loop containing nucleoside triphosphate hydrolases"/>
    <property type="match status" value="1"/>
</dbReference>
<evidence type="ECO:0000256" key="1">
    <source>
        <dbReference type="SAM" id="MobiDB-lite"/>
    </source>
</evidence>
<evidence type="ECO:0000313" key="4">
    <source>
        <dbReference type="Proteomes" id="UP000248614"/>
    </source>
</evidence>
<keyword evidence="3" id="KW-0547">Nucleotide-binding</keyword>
<dbReference type="Gene3D" id="3.40.50.300">
    <property type="entry name" value="P-loop containing nucleotide triphosphate hydrolases"/>
    <property type="match status" value="1"/>
</dbReference>
<organism evidence="3 4">
    <name type="scientific">Sphingomonas hengshuiensis</name>
    <dbReference type="NCBI Taxonomy" id="1609977"/>
    <lineage>
        <taxon>Bacteria</taxon>
        <taxon>Pseudomonadati</taxon>
        <taxon>Pseudomonadota</taxon>
        <taxon>Alphaproteobacteria</taxon>
        <taxon>Sphingomonadales</taxon>
        <taxon>Sphingomonadaceae</taxon>
        <taxon>Sphingomonas</taxon>
    </lineage>
</organism>
<name>A0A2W4Z096_9SPHN</name>
<sequence length="442" mass="48161">MTVFRQFADWLGRLLEPQPPARSLPQPAPDAGAAPVVPYQAPPAPAKPVRSRRAILHEVFDTGMPVANRAGLAGRANELERLLEAVLDHRKHGIIYGARGSGKTSLSRIFGDMADERGCLVLYNLASGDISFADLFRPYLHDIAAEPQSKVRRSEVEALLNEPFDARRLASLLADRVERRTILMLDEFDRVRSLETKAELAALMKLLSDMRSEVSIVTIGIAANLEDLIEGHPSLRRHLIAVPVGGLTPTDLDALLRRCLSRVELDITDDAAATIVSAAVGSPYHLRLFGLYAALQADIAGKSVIDGDIASRGLQVAFGEWRDVSRRNADLLLSQIDRPRAVALPAAIICLNAAMRSRIDRMEIIAELDEPNAAEQVDAMLATLSPILVESSTSGQYVFEDSLAPQFFLLLFTRRIAAGGTERGHGVGHDLRALLQDKGATQ</sequence>
<dbReference type="AlphaFoldDB" id="A0A2W4Z096"/>
<feature type="domain" description="ORC1/DEAH AAA+ ATPase" evidence="2">
    <location>
        <begin position="89"/>
        <end position="228"/>
    </location>
</feature>
<dbReference type="InterPro" id="IPR049945">
    <property type="entry name" value="AAA_22"/>
</dbReference>
<dbReference type="CDD" id="cd00009">
    <property type="entry name" value="AAA"/>
    <property type="match status" value="1"/>
</dbReference>
<dbReference type="PANTHER" id="PTHR34301:SF8">
    <property type="entry name" value="ATPASE DOMAIN-CONTAINING PROTEIN"/>
    <property type="match status" value="1"/>
</dbReference>
<comment type="caution">
    <text evidence="3">The sequence shown here is derived from an EMBL/GenBank/DDBJ whole genome shotgun (WGS) entry which is preliminary data.</text>
</comment>
<gene>
    <name evidence="3" type="ORF">DI632_12255</name>
</gene>
<dbReference type="Pfam" id="PF13401">
    <property type="entry name" value="AAA_22"/>
    <property type="match status" value="1"/>
</dbReference>
<feature type="compositionally biased region" description="Pro residues" evidence="1">
    <location>
        <begin position="18"/>
        <end position="28"/>
    </location>
</feature>